<dbReference type="InterPro" id="IPR045875">
    <property type="entry name" value="NTF2"/>
</dbReference>
<proteinExistence type="predicted"/>
<evidence type="ECO:0000256" key="1">
    <source>
        <dbReference type="RuleBase" id="RU369002"/>
    </source>
</evidence>
<organism evidence="3">
    <name type="scientific">Oikopleura dioica</name>
    <name type="common">Tunicate</name>
    <dbReference type="NCBI Taxonomy" id="34765"/>
    <lineage>
        <taxon>Eukaryota</taxon>
        <taxon>Metazoa</taxon>
        <taxon>Chordata</taxon>
        <taxon>Tunicata</taxon>
        <taxon>Appendicularia</taxon>
        <taxon>Copelata</taxon>
        <taxon>Oikopleuridae</taxon>
        <taxon>Oikopleura</taxon>
    </lineage>
</organism>
<gene>
    <name evidence="3" type="ORF">GSOID_T00009270001</name>
</gene>
<sequence>MNDKEFKERTEDAEQAAQQLCDSYYECLDKKRHQIHRMYAESSILIYDGKRLKSQDEIKKQLNEGDESNHRIETLDVQPVDDSMTDGKSSFLISAAGSVRFGTKSAIQKVFNHHFVVAKVDGHLKIISQTVRHFSEIERRR</sequence>
<dbReference type="GO" id="GO:0006913">
    <property type="term" value="P:nucleocytoplasmic transport"/>
    <property type="evidence" value="ECO:0007669"/>
    <property type="project" value="UniProtKB-UniRule"/>
</dbReference>
<dbReference type="OrthoDB" id="25408at2759"/>
<dbReference type="Pfam" id="PF02136">
    <property type="entry name" value="NTF2"/>
    <property type="match status" value="1"/>
</dbReference>
<dbReference type="Gene3D" id="3.10.450.50">
    <property type="match status" value="1"/>
</dbReference>
<dbReference type="GO" id="GO:0015031">
    <property type="term" value="P:protein transport"/>
    <property type="evidence" value="ECO:0007669"/>
    <property type="project" value="UniProtKB-KW"/>
</dbReference>
<dbReference type="GO" id="GO:0005737">
    <property type="term" value="C:cytoplasm"/>
    <property type="evidence" value="ECO:0007669"/>
    <property type="project" value="UniProtKB-SubCell"/>
</dbReference>
<evidence type="ECO:0000259" key="2">
    <source>
        <dbReference type="PROSITE" id="PS50177"/>
    </source>
</evidence>
<evidence type="ECO:0000313" key="4">
    <source>
        <dbReference type="Proteomes" id="UP000001307"/>
    </source>
</evidence>
<dbReference type="PROSITE" id="PS50177">
    <property type="entry name" value="NTF2_DOMAIN"/>
    <property type="match status" value="1"/>
</dbReference>
<dbReference type="SUPFAM" id="SSF54427">
    <property type="entry name" value="NTF2-like"/>
    <property type="match status" value="1"/>
</dbReference>
<comment type="subcellular location">
    <subcellularLocation>
        <location evidence="1">Cytoplasm</location>
    </subcellularLocation>
    <subcellularLocation>
        <location evidence="1">Nucleus</location>
    </subcellularLocation>
</comment>
<keyword evidence="4" id="KW-1185">Reference proteome</keyword>
<evidence type="ECO:0000313" key="3">
    <source>
        <dbReference type="EMBL" id="CBY21501.1"/>
    </source>
</evidence>
<keyword evidence="1" id="KW-0539">Nucleus</keyword>
<dbReference type="PANTHER" id="PTHR12612">
    <property type="entry name" value="NUCLEAR TRANSPORT FACTOR 2"/>
    <property type="match status" value="1"/>
</dbReference>
<dbReference type="GO" id="GO:0051028">
    <property type="term" value="P:mRNA transport"/>
    <property type="evidence" value="ECO:0007669"/>
    <property type="project" value="UniProtKB-UniRule"/>
</dbReference>
<comment type="function">
    <text evidence="1">Has a role in nuclear-cytoplasmic transport of proteins and mRNAs.</text>
</comment>
<dbReference type="InParanoid" id="E4WWJ7"/>
<dbReference type="InterPro" id="IPR018222">
    <property type="entry name" value="Nuclear_transport_factor_2_euk"/>
</dbReference>
<accession>E4WWJ7</accession>
<keyword evidence="1" id="KW-0653">Protein transport</keyword>
<dbReference type="InterPro" id="IPR002075">
    <property type="entry name" value="NTF2_dom"/>
</dbReference>
<protein>
    <recommendedName>
        <fullName evidence="1">NTF2-related export protein</fullName>
    </recommendedName>
</protein>
<reference evidence="3" key="1">
    <citation type="journal article" date="2010" name="Science">
        <title>Plasticity of animal genome architecture unmasked by rapid evolution of a pelagic tunicate.</title>
        <authorList>
            <person name="Denoeud F."/>
            <person name="Henriet S."/>
            <person name="Mungpakdee S."/>
            <person name="Aury J.M."/>
            <person name="Da Silva C."/>
            <person name="Brinkmann H."/>
            <person name="Mikhaleva J."/>
            <person name="Olsen L.C."/>
            <person name="Jubin C."/>
            <person name="Canestro C."/>
            <person name="Bouquet J.M."/>
            <person name="Danks G."/>
            <person name="Poulain J."/>
            <person name="Campsteijn C."/>
            <person name="Adamski M."/>
            <person name="Cross I."/>
            <person name="Yadetie F."/>
            <person name="Muffato M."/>
            <person name="Louis A."/>
            <person name="Butcher S."/>
            <person name="Tsagkogeorga G."/>
            <person name="Konrad A."/>
            <person name="Singh S."/>
            <person name="Jensen M.F."/>
            <person name="Cong E.H."/>
            <person name="Eikeseth-Otteraa H."/>
            <person name="Noel B."/>
            <person name="Anthouard V."/>
            <person name="Porcel B.M."/>
            <person name="Kachouri-Lafond R."/>
            <person name="Nishino A."/>
            <person name="Ugolini M."/>
            <person name="Chourrout P."/>
            <person name="Nishida H."/>
            <person name="Aasland R."/>
            <person name="Huzurbazar S."/>
            <person name="Westhof E."/>
            <person name="Delsuc F."/>
            <person name="Lehrach H."/>
            <person name="Reinhardt R."/>
            <person name="Weissenbach J."/>
            <person name="Roy S.W."/>
            <person name="Artiguenave F."/>
            <person name="Postlethwait J.H."/>
            <person name="Manak J.R."/>
            <person name="Thompson E.M."/>
            <person name="Jaillon O."/>
            <person name="Du Pasquier L."/>
            <person name="Boudinot P."/>
            <person name="Liberles D.A."/>
            <person name="Volff J.N."/>
            <person name="Philippe H."/>
            <person name="Lenhard B."/>
            <person name="Roest Crollius H."/>
            <person name="Wincker P."/>
            <person name="Chourrout D."/>
        </authorList>
    </citation>
    <scope>NUCLEOTIDE SEQUENCE [LARGE SCALE GENOMIC DNA]</scope>
</reference>
<keyword evidence="1" id="KW-0813">Transport</keyword>
<name>E4WWJ7_OIKDI</name>
<dbReference type="FunCoup" id="E4WWJ7">
    <property type="interactions" value="420"/>
</dbReference>
<dbReference type="InterPro" id="IPR032710">
    <property type="entry name" value="NTF2-like_dom_sf"/>
</dbReference>
<keyword evidence="1" id="KW-0963">Cytoplasm</keyword>
<dbReference type="Proteomes" id="UP000001307">
    <property type="component" value="Unassembled WGS sequence"/>
</dbReference>
<dbReference type="AlphaFoldDB" id="E4WWJ7"/>
<dbReference type="EMBL" id="FN653017">
    <property type="protein sequence ID" value="CBY21501.1"/>
    <property type="molecule type" value="Genomic_DNA"/>
</dbReference>
<feature type="domain" description="NTF2" evidence="2">
    <location>
        <begin position="16"/>
        <end position="133"/>
    </location>
</feature>
<dbReference type="GO" id="GO:0005634">
    <property type="term" value="C:nucleus"/>
    <property type="evidence" value="ECO:0007669"/>
    <property type="project" value="UniProtKB-SubCell"/>
</dbReference>